<keyword evidence="1" id="KW-1133">Transmembrane helix</keyword>
<dbReference type="AlphaFoldDB" id="A0AA96RHL8"/>
<dbReference type="EMBL" id="CP130318">
    <property type="protein sequence ID" value="WNQ13676.1"/>
    <property type="molecule type" value="Genomic_DNA"/>
</dbReference>
<name>A0AA96RHL8_9BACL</name>
<evidence type="ECO:0000313" key="2">
    <source>
        <dbReference type="EMBL" id="WNQ13676.1"/>
    </source>
</evidence>
<feature type="transmembrane region" description="Helical" evidence="1">
    <location>
        <begin position="54"/>
        <end position="77"/>
    </location>
</feature>
<gene>
    <name evidence="2" type="ORF">MJA45_11860</name>
</gene>
<dbReference type="KEGG" id="paun:MJA45_11860"/>
<keyword evidence="1" id="KW-0472">Membrane</keyword>
<proteinExistence type="predicted"/>
<keyword evidence="3" id="KW-1185">Reference proteome</keyword>
<sequence length="93" mass="10101">MPRWLALLGFSLAAALLMSGFILVTGMIKYVFSLGALFLGIQFFKTYDGKGIRIGFIAITFVLALFLPVLYVALAVANGWPVDPRMTEGISTP</sequence>
<reference evidence="2 3" key="1">
    <citation type="submission" date="2022-02" db="EMBL/GenBank/DDBJ databases">
        <title>Paenibacillus sp. MBLB1776 Whole Genome Shotgun Sequencing.</title>
        <authorList>
            <person name="Hwang C.Y."/>
            <person name="Cho E.-S."/>
            <person name="Seo M.-J."/>
        </authorList>
    </citation>
    <scope>NUCLEOTIDE SEQUENCE [LARGE SCALE GENOMIC DNA]</scope>
    <source>
        <strain evidence="2 3">MBLB1776</strain>
    </source>
</reference>
<keyword evidence="1" id="KW-0812">Transmembrane</keyword>
<dbReference type="Proteomes" id="UP001305702">
    <property type="component" value="Chromosome"/>
</dbReference>
<dbReference type="RefSeq" id="WP_315607458.1">
    <property type="nucleotide sequence ID" value="NZ_CP130318.1"/>
</dbReference>
<evidence type="ECO:0000313" key="3">
    <source>
        <dbReference type="Proteomes" id="UP001305702"/>
    </source>
</evidence>
<organism evidence="2 3">
    <name type="scientific">Paenibacillus aurantius</name>
    <dbReference type="NCBI Taxonomy" id="2918900"/>
    <lineage>
        <taxon>Bacteria</taxon>
        <taxon>Bacillati</taxon>
        <taxon>Bacillota</taxon>
        <taxon>Bacilli</taxon>
        <taxon>Bacillales</taxon>
        <taxon>Paenibacillaceae</taxon>
        <taxon>Paenibacillus</taxon>
    </lineage>
</organism>
<feature type="transmembrane region" description="Helical" evidence="1">
    <location>
        <begin position="30"/>
        <end position="47"/>
    </location>
</feature>
<accession>A0AA96RHL8</accession>
<protein>
    <submittedName>
        <fullName evidence="2">Uncharacterized protein</fullName>
    </submittedName>
</protein>
<evidence type="ECO:0000256" key="1">
    <source>
        <dbReference type="SAM" id="Phobius"/>
    </source>
</evidence>